<evidence type="ECO:0000313" key="2">
    <source>
        <dbReference type="Proteomes" id="UP000886653"/>
    </source>
</evidence>
<keyword evidence="2" id="KW-1185">Reference proteome</keyword>
<evidence type="ECO:0000313" key="1">
    <source>
        <dbReference type="EMBL" id="KAG0149046.1"/>
    </source>
</evidence>
<dbReference type="GO" id="GO:0044384">
    <property type="term" value="C:host outer membrane"/>
    <property type="evidence" value="ECO:0007669"/>
    <property type="project" value="InterPro"/>
</dbReference>
<dbReference type="PROSITE" id="PS00695">
    <property type="entry name" value="ENT_VIR_OMP_2"/>
    <property type="match status" value="1"/>
</dbReference>
<name>A0A9P6TE25_9BASI</name>
<reference evidence="1" key="1">
    <citation type="submission" date="2013-11" db="EMBL/GenBank/DDBJ databases">
        <title>Genome sequence of the fusiform rust pathogen reveals effectors for host alternation and coevolution with pine.</title>
        <authorList>
            <consortium name="DOE Joint Genome Institute"/>
            <person name="Smith K."/>
            <person name="Pendleton A."/>
            <person name="Kubisiak T."/>
            <person name="Anderson C."/>
            <person name="Salamov A."/>
            <person name="Aerts A."/>
            <person name="Riley R."/>
            <person name="Clum A."/>
            <person name="Lindquist E."/>
            <person name="Ence D."/>
            <person name="Campbell M."/>
            <person name="Kronenberg Z."/>
            <person name="Feau N."/>
            <person name="Dhillon B."/>
            <person name="Hamelin R."/>
            <person name="Burleigh J."/>
            <person name="Smith J."/>
            <person name="Yandell M."/>
            <person name="Nelson C."/>
            <person name="Grigoriev I."/>
            <person name="Davis J."/>
        </authorList>
    </citation>
    <scope>NUCLEOTIDE SEQUENCE</scope>
    <source>
        <strain evidence="1">G11</strain>
    </source>
</reference>
<dbReference type="AlphaFoldDB" id="A0A9P6TE25"/>
<dbReference type="OrthoDB" id="2499850at2759"/>
<sequence length="639" mass="73166">MSFLFELPNIAGDVLVLSCKSIVPACWSYFIFRLVLLGSPLDLLSLVSQALRSRLGLPLAIRLIEIFEAYYKRPLVTDPAFLISTIEVLFSIYYVDLIKRVQKRFPGETHSHEELYELVRRIVGVGLQPAQAVSQGSEELTTLGKYPIPKGGFRRFTKETSLLNPVYHDQLEVDQIHPPSLYAPTTYLDFDHPQAISFRQHQVKWFFDCNWDDILYDNFAKWVAAVLFNISPEEIMQTDSVAIERGVASDKLRKPFLDKLIHCYECRTGRPFPPGYNPKLKGKVIRPTLDPVKIQFRSLSYYGLAYLSGRAIRAMLRLNGFRLEKSVNRDVGLEYLIRISEGWSTQPVEERETPLIFIHGVGLGLAQYITIIQYLTFSDWAHERPIVILLQPCVSMEIFSKRFLEPPNQDEVTGDIREMIYRWKFDQTGIELLSHSNGTVISGWIIKAFPELLKRCCMIDPVCFGAMYDSVQFFKGLIPFSDFATSNTFNFLSNKTRFLYAKPKTGMEKIIRFNLGTEPGIACYTQRHFNFISALLWPHQIPGFCDPNRFSVFVGGRDAILDGGRVRQYLLNEGMRDAFPNQRKTQKEFGAGGQGSDKKIEHGGGLVIDWKAGHGQTFMPDNPYFQLIKNWVEGEGYKF</sequence>
<dbReference type="Proteomes" id="UP000886653">
    <property type="component" value="Unassembled WGS sequence"/>
</dbReference>
<comment type="caution">
    <text evidence="1">The sequence shown here is derived from an EMBL/GenBank/DDBJ whole genome shotgun (WGS) entry which is preliminary data.</text>
</comment>
<dbReference type="SUPFAM" id="SSF53474">
    <property type="entry name" value="alpha/beta-Hydrolases"/>
    <property type="match status" value="1"/>
</dbReference>
<dbReference type="PANTHER" id="PTHR37471">
    <property type="entry name" value="UNNAMED PRODUCT"/>
    <property type="match status" value="1"/>
</dbReference>
<dbReference type="InterPro" id="IPR029058">
    <property type="entry name" value="AB_hydrolase_fold"/>
</dbReference>
<gene>
    <name evidence="1" type="ORF">CROQUDRAFT_40473</name>
</gene>
<proteinExistence type="predicted"/>
<organism evidence="1 2">
    <name type="scientific">Cronartium quercuum f. sp. fusiforme G11</name>
    <dbReference type="NCBI Taxonomy" id="708437"/>
    <lineage>
        <taxon>Eukaryota</taxon>
        <taxon>Fungi</taxon>
        <taxon>Dikarya</taxon>
        <taxon>Basidiomycota</taxon>
        <taxon>Pucciniomycotina</taxon>
        <taxon>Pucciniomycetes</taxon>
        <taxon>Pucciniales</taxon>
        <taxon>Coleosporiaceae</taxon>
        <taxon>Cronartium</taxon>
    </lineage>
</organism>
<dbReference type="EMBL" id="MU167231">
    <property type="protein sequence ID" value="KAG0149046.1"/>
    <property type="molecule type" value="Genomic_DNA"/>
</dbReference>
<dbReference type="InterPro" id="IPR000758">
    <property type="entry name" value="Enterovir_OMP"/>
</dbReference>
<dbReference type="PANTHER" id="PTHR37471:SF1">
    <property type="entry name" value="AB HYDROLASE-1 DOMAIN-CONTAINING PROTEIN"/>
    <property type="match status" value="1"/>
</dbReference>
<accession>A0A9P6TE25</accession>
<protein>
    <submittedName>
        <fullName evidence="1">Uncharacterized protein</fullName>
    </submittedName>
</protein>